<evidence type="ECO:0000256" key="1">
    <source>
        <dbReference type="ARBA" id="ARBA00004123"/>
    </source>
</evidence>
<dbReference type="GO" id="GO:0000398">
    <property type="term" value="P:mRNA splicing, via spliceosome"/>
    <property type="evidence" value="ECO:0007669"/>
    <property type="project" value="TreeGrafter"/>
</dbReference>
<dbReference type="Proteomes" id="UP001202328">
    <property type="component" value="Unassembled WGS sequence"/>
</dbReference>
<dbReference type="GO" id="GO:0071011">
    <property type="term" value="C:precatalytic spliceosome"/>
    <property type="evidence" value="ECO:0007669"/>
    <property type="project" value="TreeGrafter"/>
</dbReference>
<dbReference type="SMART" id="SM00360">
    <property type="entry name" value="RRM"/>
    <property type="match status" value="1"/>
</dbReference>
<name>A0AAD4T0Z3_9MAGN</name>
<evidence type="ECO:0000256" key="4">
    <source>
        <dbReference type="SAM" id="MobiDB-lite"/>
    </source>
</evidence>
<feature type="compositionally biased region" description="Basic and acidic residues" evidence="4">
    <location>
        <begin position="253"/>
        <end position="265"/>
    </location>
</feature>
<comment type="caution">
    <text evidence="6">The sequence shown here is derived from an EMBL/GenBank/DDBJ whole genome shotgun (WGS) entry which is preliminary data.</text>
</comment>
<feature type="domain" description="RRM" evidence="5">
    <location>
        <begin position="366"/>
        <end position="444"/>
    </location>
</feature>
<evidence type="ECO:0000256" key="2">
    <source>
        <dbReference type="ARBA" id="ARBA00023242"/>
    </source>
</evidence>
<dbReference type="PROSITE" id="PS50102">
    <property type="entry name" value="RRM"/>
    <property type="match status" value="1"/>
</dbReference>
<dbReference type="GO" id="GO:0005685">
    <property type="term" value="C:U1 snRNP"/>
    <property type="evidence" value="ECO:0007669"/>
    <property type="project" value="TreeGrafter"/>
</dbReference>
<dbReference type="GO" id="GO:0003729">
    <property type="term" value="F:mRNA binding"/>
    <property type="evidence" value="ECO:0007669"/>
    <property type="project" value="TreeGrafter"/>
</dbReference>
<comment type="subcellular location">
    <subcellularLocation>
        <location evidence="1">Nucleus</location>
    </subcellularLocation>
</comment>
<feature type="compositionally biased region" description="Low complexity" evidence="4">
    <location>
        <begin position="238"/>
        <end position="249"/>
    </location>
</feature>
<feature type="compositionally biased region" description="Polar residues" evidence="4">
    <location>
        <begin position="76"/>
        <end position="87"/>
    </location>
</feature>
<dbReference type="InterPro" id="IPR000504">
    <property type="entry name" value="RRM_dom"/>
</dbReference>
<feature type="region of interest" description="Disordered" evidence="4">
    <location>
        <begin position="1"/>
        <end position="365"/>
    </location>
</feature>
<keyword evidence="7" id="KW-1185">Reference proteome</keyword>
<feature type="compositionally biased region" description="Basic residues" evidence="4">
    <location>
        <begin position="266"/>
        <end position="276"/>
    </location>
</feature>
<dbReference type="Gene3D" id="3.30.70.330">
    <property type="match status" value="1"/>
</dbReference>
<reference evidence="6" key="1">
    <citation type="submission" date="2022-04" db="EMBL/GenBank/DDBJ databases">
        <title>A functionally conserved STORR gene fusion in Papaver species that diverged 16.8 million years ago.</title>
        <authorList>
            <person name="Catania T."/>
        </authorList>
    </citation>
    <scope>NUCLEOTIDE SEQUENCE</scope>
    <source>
        <strain evidence="6">S-188037</strain>
    </source>
</reference>
<dbReference type="InterPro" id="IPR012677">
    <property type="entry name" value="Nucleotide-bd_a/b_plait_sf"/>
</dbReference>
<dbReference type="InterPro" id="IPR051183">
    <property type="entry name" value="U1_U11-U12_snRNP_70-35kDa"/>
</dbReference>
<feature type="compositionally biased region" description="Basic and acidic residues" evidence="4">
    <location>
        <begin position="166"/>
        <end position="180"/>
    </location>
</feature>
<evidence type="ECO:0000259" key="5">
    <source>
        <dbReference type="PROSITE" id="PS50102"/>
    </source>
</evidence>
<keyword evidence="3" id="KW-0694">RNA-binding</keyword>
<dbReference type="FunFam" id="3.30.70.330:FF:000535">
    <property type="entry name" value="Serine/arginine-rich splicing factor SR45a"/>
    <property type="match status" value="1"/>
</dbReference>
<feature type="compositionally biased region" description="Basic and acidic residues" evidence="4">
    <location>
        <begin position="277"/>
        <end position="322"/>
    </location>
</feature>
<evidence type="ECO:0000313" key="7">
    <source>
        <dbReference type="Proteomes" id="UP001202328"/>
    </source>
</evidence>
<dbReference type="InterPro" id="IPR035979">
    <property type="entry name" value="RBD_domain_sf"/>
</dbReference>
<dbReference type="GO" id="GO:0030619">
    <property type="term" value="F:U1 snRNA binding"/>
    <property type="evidence" value="ECO:0007669"/>
    <property type="project" value="TreeGrafter"/>
</dbReference>
<dbReference type="GO" id="GO:0071004">
    <property type="term" value="C:U2-type prespliceosome"/>
    <property type="evidence" value="ECO:0007669"/>
    <property type="project" value="TreeGrafter"/>
</dbReference>
<dbReference type="Pfam" id="PF00076">
    <property type="entry name" value="RRM_1"/>
    <property type="match status" value="1"/>
</dbReference>
<organism evidence="6 7">
    <name type="scientific">Papaver atlanticum</name>
    <dbReference type="NCBI Taxonomy" id="357466"/>
    <lineage>
        <taxon>Eukaryota</taxon>
        <taxon>Viridiplantae</taxon>
        <taxon>Streptophyta</taxon>
        <taxon>Embryophyta</taxon>
        <taxon>Tracheophyta</taxon>
        <taxon>Spermatophyta</taxon>
        <taxon>Magnoliopsida</taxon>
        <taxon>Ranunculales</taxon>
        <taxon>Papaveraceae</taxon>
        <taxon>Papaveroideae</taxon>
        <taxon>Papaver</taxon>
    </lineage>
</organism>
<sequence>MSAGSSDQSSEEMSDLHKDEGSAHVKKLDLNPLKSKQEGEVYDHRSQVELNQEEEEEDGQISSPPDVRYVDFDSPYTKSSSLVQSQLGHDEERKANRNGIETLQSFEGETQVVNNKLSRESTSPMVEDTLGSGAGSGNVCDEESNKNSGKTELAFNEMVDGGSEFIQRDRYNNCETKKDASYYSSKSPQNSDRLEGRMPVSLLRSPSAQQTSGRRLSSSPKGVRDLSHAPRSPRRRPSASPTRRNSTSPGRRTQQDLKRKDDPDRKRHVASPRKHYSPPDRRRKERLASRSPMRRRESTSGYRRDNRDRSRSRSPYARDRRQISPRRRYSPRRRSPPGSHSRHRSPRRRPWSPPPNRNTGIGKPGKNLFVAGFSFVTTEKDLERKFSRFGRVRDVRIVRDKRSGDSRGFGFLSLERDEDADAAIRALDQTQWNGRVVLVEKSKAPAS</sequence>
<feature type="compositionally biased region" description="Polar residues" evidence="4">
    <location>
        <begin position="204"/>
        <end position="220"/>
    </location>
</feature>
<dbReference type="AlphaFoldDB" id="A0AAD4T0Z3"/>
<gene>
    <name evidence="6" type="ORF">MKW98_023936</name>
</gene>
<proteinExistence type="predicted"/>
<feature type="compositionally biased region" description="Basic residues" evidence="4">
    <location>
        <begin position="323"/>
        <end position="350"/>
    </location>
</feature>
<protein>
    <recommendedName>
        <fullName evidence="5">RRM domain-containing protein</fullName>
    </recommendedName>
</protein>
<evidence type="ECO:0000256" key="3">
    <source>
        <dbReference type="PROSITE-ProRule" id="PRU00176"/>
    </source>
</evidence>
<dbReference type="PANTHER" id="PTHR13952">
    <property type="entry name" value="U1 SMALL NUCLEAR RIBONUCLEOPROTEIN 70 KD"/>
    <property type="match status" value="1"/>
</dbReference>
<dbReference type="SUPFAM" id="SSF54928">
    <property type="entry name" value="RNA-binding domain, RBD"/>
    <property type="match status" value="1"/>
</dbReference>
<keyword evidence="2" id="KW-0539">Nucleus</keyword>
<feature type="compositionally biased region" description="Polar residues" evidence="4">
    <location>
        <begin position="182"/>
        <end position="191"/>
    </location>
</feature>
<evidence type="ECO:0000313" key="6">
    <source>
        <dbReference type="EMBL" id="KAI3928335.1"/>
    </source>
</evidence>
<accession>A0AAD4T0Z3</accession>
<feature type="compositionally biased region" description="Polar residues" evidence="4">
    <location>
        <begin position="99"/>
        <end position="124"/>
    </location>
</feature>
<feature type="compositionally biased region" description="Basic and acidic residues" evidence="4">
    <location>
        <begin position="14"/>
        <end position="47"/>
    </location>
</feature>
<dbReference type="EMBL" id="JAJJMB010007708">
    <property type="protein sequence ID" value="KAI3928335.1"/>
    <property type="molecule type" value="Genomic_DNA"/>
</dbReference>
<dbReference type="PANTHER" id="PTHR13952:SF9">
    <property type="entry name" value="SERINE_ARGININE REPETITIVE MATRIX PROTEIN 1-LIKE"/>
    <property type="match status" value="1"/>
</dbReference>